<evidence type="ECO:0000313" key="2">
    <source>
        <dbReference type="Proteomes" id="UP000664277"/>
    </source>
</evidence>
<dbReference type="SUPFAM" id="SSF74653">
    <property type="entry name" value="TolA/TonB C-terminal domain"/>
    <property type="match status" value="1"/>
</dbReference>
<dbReference type="Proteomes" id="UP000664277">
    <property type="component" value="Unassembled WGS sequence"/>
</dbReference>
<gene>
    <name evidence="1" type="ORF">J0M35_10500</name>
</gene>
<comment type="caution">
    <text evidence="1">The sequence shown here is derived from an EMBL/GenBank/DDBJ whole genome shotgun (WGS) entry which is preliminary data.</text>
</comment>
<reference evidence="1" key="1">
    <citation type="submission" date="2021-02" db="EMBL/GenBank/DDBJ databases">
        <title>Genome-Resolved Metagenomics of a Microbial Community Performing Photosynthetic Biological Nutrient Removal.</title>
        <authorList>
            <person name="Mcdaniel E.A."/>
        </authorList>
    </citation>
    <scope>NUCLEOTIDE SEQUENCE</scope>
    <source>
        <strain evidence="1">UWPOB_OBS1</strain>
    </source>
</reference>
<dbReference type="EMBL" id="JAFLCK010000013">
    <property type="protein sequence ID" value="MBN8660785.1"/>
    <property type="molecule type" value="Genomic_DNA"/>
</dbReference>
<dbReference type="Pfam" id="PF13103">
    <property type="entry name" value="TonB_2"/>
    <property type="match status" value="1"/>
</dbReference>
<dbReference type="Gene3D" id="3.30.1150.10">
    <property type="match status" value="1"/>
</dbReference>
<protein>
    <submittedName>
        <fullName evidence="1">Cell envelope integrity protein TolA</fullName>
    </submittedName>
</protein>
<organism evidence="1 2">
    <name type="scientific">Candidatus Obscuribacter phosphatis</name>
    <dbReference type="NCBI Taxonomy" id="1906157"/>
    <lineage>
        <taxon>Bacteria</taxon>
        <taxon>Bacillati</taxon>
        <taxon>Candidatus Melainabacteria</taxon>
        <taxon>Candidatus Obscuribacterales</taxon>
        <taxon>Candidatus Obscuribacteraceae</taxon>
        <taxon>Candidatus Obscuribacter</taxon>
    </lineage>
</organism>
<dbReference type="AlphaFoldDB" id="A0A8J7TMF7"/>
<evidence type="ECO:0000313" key="1">
    <source>
        <dbReference type="EMBL" id="MBN8660785.1"/>
    </source>
</evidence>
<proteinExistence type="predicted"/>
<accession>A0A8J7TMF7</accession>
<name>A0A8J7TMF7_9BACT</name>
<sequence length="136" mass="14899">MKFKAFLQSTCIGVAITGVGALSPAISNSPPPDEDFKEWLDLCRHRIISAGGLKISELTGRNQPVSCTFYIRKDGTLGDLNISGTSGNKEIDQAAIDSLNKAAPFPECNIPPTDRTVLVIFDKKITLHHYQTRVRK</sequence>